<accession>A0ABT8F9B3</accession>
<evidence type="ECO:0000256" key="3">
    <source>
        <dbReference type="ARBA" id="ARBA00022898"/>
    </source>
</evidence>
<dbReference type="RefSeq" id="WP_320005380.1">
    <property type="nucleotide sequence ID" value="NZ_JAUHJS010000008.1"/>
</dbReference>
<dbReference type="InterPro" id="IPR001926">
    <property type="entry name" value="TrpB-like_PALP"/>
</dbReference>
<dbReference type="EMBL" id="JAUHJS010000008">
    <property type="protein sequence ID" value="MDN4166844.1"/>
    <property type="molecule type" value="Genomic_DNA"/>
</dbReference>
<dbReference type="Gene3D" id="3.40.50.1100">
    <property type="match status" value="2"/>
</dbReference>
<protein>
    <submittedName>
        <fullName evidence="5">Pyridoxal-phosphate dependent enzyme</fullName>
    </submittedName>
</protein>
<evidence type="ECO:0000256" key="1">
    <source>
        <dbReference type="ARBA" id="ARBA00001933"/>
    </source>
</evidence>
<comment type="caution">
    <text evidence="5">The sequence shown here is derived from an EMBL/GenBank/DDBJ whole genome shotgun (WGS) entry which is preliminary data.</text>
</comment>
<proteinExistence type="inferred from homology"/>
<name>A0ABT8F9B3_9BACT</name>
<keyword evidence="3" id="KW-0663">Pyridoxal phosphate</keyword>
<evidence type="ECO:0000259" key="4">
    <source>
        <dbReference type="Pfam" id="PF00291"/>
    </source>
</evidence>
<comment type="similarity">
    <text evidence="2">Belongs to the ACC deaminase/D-cysteine desulfhydrase family.</text>
</comment>
<dbReference type="PANTHER" id="PTHR43780:SF2">
    <property type="entry name" value="1-AMINOCYCLOPROPANE-1-CARBOXYLATE DEAMINASE-RELATED"/>
    <property type="match status" value="1"/>
</dbReference>
<gene>
    <name evidence="5" type="ORF">QWY31_15135</name>
</gene>
<evidence type="ECO:0000313" key="6">
    <source>
        <dbReference type="Proteomes" id="UP001168552"/>
    </source>
</evidence>
<dbReference type="Pfam" id="PF00291">
    <property type="entry name" value="PALP"/>
    <property type="match status" value="1"/>
</dbReference>
<feature type="domain" description="Tryptophan synthase beta chain-like PALP" evidence="4">
    <location>
        <begin position="14"/>
        <end position="282"/>
    </location>
</feature>
<dbReference type="PIRSF" id="PIRSF006278">
    <property type="entry name" value="ACCD_DCysDesulf"/>
    <property type="match status" value="1"/>
</dbReference>
<evidence type="ECO:0000256" key="2">
    <source>
        <dbReference type="ARBA" id="ARBA00008639"/>
    </source>
</evidence>
<organism evidence="5 6">
    <name type="scientific">Shiella aurantiaca</name>
    <dbReference type="NCBI Taxonomy" id="3058365"/>
    <lineage>
        <taxon>Bacteria</taxon>
        <taxon>Pseudomonadati</taxon>
        <taxon>Bacteroidota</taxon>
        <taxon>Cytophagia</taxon>
        <taxon>Cytophagales</taxon>
        <taxon>Shiellaceae</taxon>
        <taxon>Shiella</taxon>
    </lineage>
</organism>
<keyword evidence="6" id="KW-1185">Reference proteome</keyword>
<evidence type="ECO:0000313" key="5">
    <source>
        <dbReference type="EMBL" id="MDN4166844.1"/>
    </source>
</evidence>
<dbReference type="InterPro" id="IPR027278">
    <property type="entry name" value="ACCD_DCysDesulf"/>
</dbReference>
<reference evidence="5" key="1">
    <citation type="submission" date="2023-06" db="EMBL/GenBank/DDBJ databases">
        <title>Cytophagales bacterium Strain LB-30, isolated from soil.</title>
        <authorList>
            <person name="Liu B."/>
        </authorList>
    </citation>
    <scope>NUCLEOTIDE SEQUENCE</scope>
    <source>
        <strain evidence="5">LB-30</strain>
    </source>
</reference>
<comment type="cofactor">
    <cofactor evidence="1">
        <name>pyridoxal 5'-phosphate</name>
        <dbReference type="ChEBI" id="CHEBI:597326"/>
    </cofactor>
</comment>
<dbReference type="PANTHER" id="PTHR43780">
    <property type="entry name" value="1-AMINOCYCLOPROPANE-1-CARBOXYLATE DEAMINASE-RELATED"/>
    <property type="match status" value="1"/>
</dbReference>
<dbReference type="SUPFAM" id="SSF53686">
    <property type="entry name" value="Tryptophan synthase beta subunit-like PLP-dependent enzymes"/>
    <property type="match status" value="1"/>
</dbReference>
<dbReference type="Proteomes" id="UP001168552">
    <property type="component" value="Unassembled WGS sequence"/>
</dbReference>
<sequence>MEFAVPYIMPVPFEHPRLTKAGVELAIKYLDQAHPSISGNKFFKLKYNLQAARVQGHTRLLSFGGAFSNHIYALAHAAEAYGFEAIGIIRGERSEPLNPTLQVAEQKGMKLHFVSREAYRKKTEEDFIRNLQQDWGDFYLIPEGGSNAFAVKGCAEILSPEDNAYDFALVACGTGGTVAGLINTPNRKSKILGIPVLKGGFIKEAIQPYLLPDVSHYDIIEGYHGGGYAKVSLELLAGIKEMDALGLRLDPVYTAKAFFALLDLAEKGYFPRGSKILFIHTGGLQGRAGFGI</sequence>
<dbReference type="InterPro" id="IPR036052">
    <property type="entry name" value="TrpB-like_PALP_sf"/>
</dbReference>